<evidence type="ECO:0000259" key="2">
    <source>
        <dbReference type="Pfam" id="PF00144"/>
    </source>
</evidence>
<feature type="domain" description="Beta-lactamase-related" evidence="2">
    <location>
        <begin position="39"/>
        <end position="348"/>
    </location>
</feature>
<dbReference type="PANTHER" id="PTHR46825">
    <property type="entry name" value="D-ALANYL-D-ALANINE-CARBOXYPEPTIDASE/ENDOPEPTIDASE AMPH"/>
    <property type="match status" value="1"/>
</dbReference>
<dbReference type="EMBL" id="BAAAFG010000012">
    <property type="protein sequence ID" value="GAA0871858.1"/>
    <property type="molecule type" value="Genomic_DNA"/>
</dbReference>
<protein>
    <recommendedName>
        <fullName evidence="2">Beta-lactamase-related domain-containing protein</fullName>
    </recommendedName>
</protein>
<dbReference type="InterPro" id="IPR001466">
    <property type="entry name" value="Beta-lactam-related"/>
</dbReference>
<evidence type="ECO:0000313" key="4">
    <source>
        <dbReference type="Proteomes" id="UP001500507"/>
    </source>
</evidence>
<feature type="signal peptide" evidence="1">
    <location>
        <begin position="1"/>
        <end position="19"/>
    </location>
</feature>
<sequence>MIKHILAFLLVSLSTIAMGQIKLTPKQHAKLDQIATQDVPSGAPGIATAIIADGKLLYERYAGFEQLEDSLTINQASRFNLASNGKQFTALAILLLEEQGKLKLSDDIRTYFPMLYPNISSKITIQHLLQHTSGIRDVYDLWSLQGITWWRNTYDNEDSLALIQAQDELNFTPGTKYLYSNSNYILLAELIERVTKTSFVDYTNKIFSQLNMKNTSFENNYLDIQGPIAKAYFNFDTWSTYDWKWNVTGDGNFFSTLLDQIEWEKIVQGCGNSNISKVIINKSQQREQLDTEIPYGYGLEFGSYKDIPYRFHEGATGAWKATVVRFDEPKISFITMTNSGKTIPSYQTRQMIDVVLDLESTSATYETEPNKIGNYISEEEILGTYLTPNNFSFEFKEKEDGSLILDRIGRGEVELEREAANIFRQKYDPAFKQEFTKNEQGEMMVTAYYTTHAPYNLTRTDTNWDTYDFSLLNGTYKNTETDVTLTIRYDEEQEYTVNRDGKEYKGRLVTLTKLLVNNYVIEFDIEDKVISTLFLSANRIERVRFERI</sequence>
<dbReference type="Gene3D" id="3.40.710.10">
    <property type="entry name" value="DD-peptidase/beta-lactamase superfamily"/>
    <property type="match status" value="1"/>
</dbReference>
<evidence type="ECO:0000313" key="3">
    <source>
        <dbReference type="EMBL" id="GAA0871858.1"/>
    </source>
</evidence>
<accession>A0ABN1MGC3</accession>
<feature type="chain" id="PRO_5045822476" description="Beta-lactamase-related domain-containing protein" evidence="1">
    <location>
        <begin position="20"/>
        <end position="548"/>
    </location>
</feature>
<dbReference type="RefSeq" id="WP_343764672.1">
    <property type="nucleotide sequence ID" value="NZ_BAAAFG010000012.1"/>
</dbReference>
<dbReference type="PANTHER" id="PTHR46825:SF9">
    <property type="entry name" value="BETA-LACTAMASE-RELATED DOMAIN-CONTAINING PROTEIN"/>
    <property type="match status" value="1"/>
</dbReference>
<dbReference type="Proteomes" id="UP001500507">
    <property type="component" value="Unassembled WGS sequence"/>
</dbReference>
<name>A0ABN1MGC3_9FLAO</name>
<dbReference type="SUPFAM" id="SSF56601">
    <property type="entry name" value="beta-lactamase/transpeptidase-like"/>
    <property type="match status" value="1"/>
</dbReference>
<evidence type="ECO:0000256" key="1">
    <source>
        <dbReference type="SAM" id="SignalP"/>
    </source>
</evidence>
<dbReference type="InterPro" id="IPR050491">
    <property type="entry name" value="AmpC-like"/>
</dbReference>
<dbReference type="InterPro" id="IPR012338">
    <property type="entry name" value="Beta-lactam/transpept-like"/>
</dbReference>
<proteinExistence type="predicted"/>
<dbReference type="Pfam" id="PF00144">
    <property type="entry name" value="Beta-lactamase"/>
    <property type="match status" value="1"/>
</dbReference>
<gene>
    <name evidence="3" type="ORF">GCM10009117_10040</name>
</gene>
<keyword evidence="1" id="KW-0732">Signal</keyword>
<reference evidence="3 4" key="1">
    <citation type="journal article" date="2019" name="Int. J. Syst. Evol. Microbiol.">
        <title>The Global Catalogue of Microorganisms (GCM) 10K type strain sequencing project: providing services to taxonomists for standard genome sequencing and annotation.</title>
        <authorList>
            <consortium name="The Broad Institute Genomics Platform"/>
            <consortium name="The Broad Institute Genome Sequencing Center for Infectious Disease"/>
            <person name="Wu L."/>
            <person name="Ma J."/>
        </authorList>
    </citation>
    <scope>NUCLEOTIDE SEQUENCE [LARGE SCALE GENOMIC DNA]</scope>
    <source>
        <strain evidence="3 4">JCM 16082</strain>
    </source>
</reference>
<keyword evidence="4" id="KW-1185">Reference proteome</keyword>
<comment type="caution">
    <text evidence="3">The sequence shown here is derived from an EMBL/GenBank/DDBJ whole genome shotgun (WGS) entry which is preliminary data.</text>
</comment>
<organism evidence="3 4">
    <name type="scientific">Gangjinia marincola</name>
    <dbReference type="NCBI Taxonomy" id="578463"/>
    <lineage>
        <taxon>Bacteria</taxon>
        <taxon>Pseudomonadati</taxon>
        <taxon>Bacteroidota</taxon>
        <taxon>Flavobacteriia</taxon>
        <taxon>Flavobacteriales</taxon>
        <taxon>Flavobacteriaceae</taxon>
        <taxon>Gangjinia</taxon>
    </lineage>
</organism>